<dbReference type="SFLD" id="SFLDG01064">
    <property type="entry name" value="F420__menaquinone_cofactor_bio"/>
    <property type="match status" value="2"/>
</dbReference>
<comment type="similarity">
    <text evidence="7">Belongs to the radical SAM superfamily. CofH family.</text>
</comment>
<keyword evidence="5 7" id="KW-0408">Iron</keyword>
<dbReference type="InterPro" id="IPR019940">
    <property type="entry name" value="CofH_family"/>
</dbReference>
<dbReference type="SFLD" id="SFLDG01388">
    <property type="entry name" value="7_8-didemethyl-8-hydroxy-5-dea"/>
    <property type="match status" value="1"/>
</dbReference>
<dbReference type="InterPro" id="IPR045567">
    <property type="entry name" value="CofH/MnqC-like_C"/>
</dbReference>
<dbReference type="NCBIfam" id="TIGR00423">
    <property type="entry name" value="CofH family radical SAM protein"/>
    <property type="match status" value="1"/>
</dbReference>
<keyword evidence="1 7" id="KW-0004">4Fe-4S</keyword>
<dbReference type="GO" id="GO:0051539">
    <property type="term" value="F:4 iron, 4 sulfur cluster binding"/>
    <property type="evidence" value="ECO:0007669"/>
    <property type="project" value="UniProtKB-KW"/>
</dbReference>
<feature type="binding site" evidence="7 8">
    <location>
        <position position="76"/>
    </location>
    <ligand>
        <name>[4Fe-4S] cluster</name>
        <dbReference type="ChEBI" id="CHEBI:49883"/>
        <note>4Fe-4S-S-AdoMet</note>
    </ligand>
</feature>
<evidence type="ECO:0000256" key="3">
    <source>
        <dbReference type="ARBA" id="ARBA00022691"/>
    </source>
</evidence>
<dbReference type="GO" id="GO:0141093">
    <property type="term" value="F:5-amino-6-(D-ribitylamino)uracil--L-tyrosine 4-hydroxyphenyl transferase activity"/>
    <property type="evidence" value="ECO:0007669"/>
    <property type="project" value="UniProtKB-EC"/>
</dbReference>
<organism evidence="11 12">
    <name type="scientific">Rippkaea orientalis (strain PCC 8801 / RF-1)</name>
    <name type="common">Cyanothece sp. (strain PCC 8801)</name>
    <dbReference type="NCBI Taxonomy" id="41431"/>
    <lineage>
        <taxon>Bacteria</taxon>
        <taxon>Bacillati</taxon>
        <taxon>Cyanobacteriota</taxon>
        <taxon>Cyanophyceae</taxon>
        <taxon>Oscillatoriophycideae</taxon>
        <taxon>Chroococcales</taxon>
        <taxon>Aphanothecaceae</taxon>
        <taxon>Rippkaea</taxon>
        <taxon>Rippkaea orientalis</taxon>
    </lineage>
</organism>
<dbReference type="SUPFAM" id="SSF102114">
    <property type="entry name" value="Radical SAM enzymes"/>
    <property type="match status" value="1"/>
</dbReference>
<feature type="binding site" evidence="7 8">
    <location>
        <position position="72"/>
    </location>
    <ligand>
        <name>[4Fe-4S] cluster</name>
        <dbReference type="ChEBI" id="CHEBI:49883"/>
        <note>4Fe-4S-S-AdoMet</note>
    </ligand>
</feature>
<feature type="binding site" evidence="9">
    <location>
        <position position="260"/>
    </location>
    <ligand>
        <name>(3R)-3-methyl-D-ornithine</name>
        <dbReference type="ChEBI" id="CHEBI:64642"/>
    </ligand>
</feature>
<dbReference type="EMBL" id="CP001287">
    <property type="protein sequence ID" value="ACK67061.1"/>
    <property type="molecule type" value="Genomic_DNA"/>
</dbReference>
<evidence type="ECO:0000256" key="2">
    <source>
        <dbReference type="ARBA" id="ARBA00022679"/>
    </source>
</evidence>
<dbReference type="NCBIfam" id="TIGR03551">
    <property type="entry name" value="F420_cofH"/>
    <property type="match status" value="1"/>
</dbReference>
<dbReference type="Gene3D" id="3.20.20.70">
    <property type="entry name" value="Aldolase class I"/>
    <property type="match status" value="1"/>
</dbReference>
<comment type="pathway">
    <text evidence="7">Cofactor biosynthesis; coenzyme F0 biosynthesis.</text>
</comment>
<dbReference type="PROSITE" id="PS51918">
    <property type="entry name" value="RADICAL_SAM"/>
    <property type="match status" value="1"/>
</dbReference>
<feature type="binding site" evidence="9">
    <location>
        <position position="153"/>
    </location>
    <ligand>
        <name>(3R)-3-methyl-D-ornithine</name>
        <dbReference type="ChEBI" id="CHEBI:64642"/>
    </ligand>
</feature>
<comment type="catalytic activity">
    <reaction evidence="7">
        <text>5-amino-6-(D-ribitylamino)uracil + L-tyrosine + S-adenosyl-L-methionine = 5-amino-5-(4-hydroxybenzyl)-6-(D-ribitylimino)-5,6-dihydrouracil + 2-iminoacetate + 5'-deoxyadenosine + L-methionine + H(+)</text>
        <dbReference type="Rhea" id="RHEA:55200"/>
        <dbReference type="ChEBI" id="CHEBI:15378"/>
        <dbReference type="ChEBI" id="CHEBI:15934"/>
        <dbReference type="ChEBI" id="CHEBI:17319"/>
        <dbReference type="ChEBI" id="CHEBI:57844"/>
        <dbReference type="ChEBI" id="CHEBI:58315"/>
        <dbReference type="ChEBI" id="CHEBI:59789"/>
        <dbReference type="ChEBI" id="CHEBI:77846"/>
        <dbReference type="ChEBI" id="CHEBI:85936"/>
        <dbReference type="EC" id="2.5.1.147"/>
    </reaction>
</comment>
<evidence type="ECO:0000256" key="5">
    <source>
        <dbReference type="ARBA" id="ARBA00023004"/>
    </source>
</evidence>
<dbReference type="PIRSF" id="PIRSF004762">
    <property type="entry name" value="CHP00423"/>
    <property type="match status" value="1"/>
</dbReference>
<proteinExistence type="inferred from homology"/>
<evidence type="ECO:0000256" key="1">
    <source>
        <dbReference type="ARBA" id="ARBA00022485"/>
    </source>
</evidence>
<evidence type="ECO:0000256" key="8">
    <source>
        <dbReference type="PIRSR" id="PIRSR004762-1"/>
    </source>
</evidence>
<sequence>MMISQIKAIDSILNQVKLGQDLSLEDGVTLLTQTEETAIADIRETADKLRQKQVGDTVTYIINRNINFTNICEQHCNFCAFRRDPGEEGSFWLTIPQIVEKAADAVEKKATEICMQGGLNPQAKLNGTSLNYYLKLVSTLKTEFPQIHLHAFSPQEVEFIAREDGISYTDVIMALRDAGVGSMPGTAAEVLNNQVRRIICPEKIKTETWVEIVSIAHRLGVPTTSTMLCGHIETSWQRIEHLLHLRNLQQTAIEKDYPARITEFILLPFVGQEAPPSLRKRVAREQPSLEDTLLLTAISRLFLGNWIPNHQPSWVKLGLNGAVEALKWGCNDIGGTLMEEHITTMAGAKGGTCMAVETLQQAIKSINRPYHQRDTIYSQKFSYI</sequence>
<keyword evidence="2 7" id="KW-0808">Transferase</keyword>
<reference evidence="12" key="1">
    <citation type="journal article" date="2011" name="MBio">
        <title>Novel metabolic attributes of the genus Cyanothece, comprising a group of unicellular nitrogen-fixing Cyanobacteria.</title>
        <authorList>
            <person name="Bandyopadhyay A."/>
            <person name="Elvitigala T."/>
            <person name="Welsh E."/>
            <person name="Stockel J."/>
            <person name="Liberton M."/>
            <person name="Min H."/>
            <person name="Sherman L.A."/>
            <person name="Pakrasi H.B."/>
        </authorList>
    </citation>
    <scope>NUCLEOTIDE SEQUENCE [LARGE SCALE GENOMIC DNA]</scope>
    <source>
        <strain evidence="12">PCC 8801</strain>
    </source>
</reference>
<dbReference type="NCBIfam" id="NF005609">
    <property type="entry name" value="PRK07360.1"/>
    <property type="match status" value="1"/>
</dbReference>
<dbReference type="PANTHER" id="PTHR43076:SF1">
    <property type="entry name" value="LIPOYL SYNTHASE 2"/>
    <property type="match status" value="1"/>
</dbReference>
<keyword evidence="4 7" id="KW-0479">Metal-binding</keyword>
<dbReference type="OrthoDB" id="9802027at2"/>
<evidence type="ECO:0000256" key="7">
    <source>
        <dbReference type="HAMAP-Rule" id="MF_01612"/>
    </source>
</evidence>
<dbReference type="STRING" id="41431.PCC8801_3080"/>
<dbReference type="Pfam" id="PF04055">
    <property type="entry name" value="Radical_SAM"/>
    <property type="match status" value="1"/>
</dbReference>
<dbReference type="SFLD" id="SFLDG01389">
    <property type="entry name" value="menaquinone_synthsis_involved"/>
    <property type="match status" value="1"/>
</dbReference>
<dbReference type="AlphaFoldDB" id="B7JX73"/>
<feature type="binding site" evidence="7 8">
    <location>
        <position position="79"/>
    </location>
    <ligand>
        <name>[4Fe-4S] cluster</name>
        <dbReference type="ChEBI" id="CHEBI:49883"/>
        <note>4Fe-4S-S-AdoMet</note>
    </ligand>
</feature>
<dbReference type="PANTHER" id="PTHR43076">
    <property type="entry name" value="FO SYNTHASE (COFH)"/>
    <property type="match status" value="1"/>
</dbReference>
<dbReference type="Pfam" id="PF19288">
    <property type="entry name" value="CofH_C"/>
    <property type="match status" value="1"/>
</dbReference>
<dbReference type="Proteomes" id="UP000008204">
    <property type="component" value="Chromosome"/>
</dbReference>
<dbReference type="HOGENOM" id="CLU_040406_1_1_3"/>
<evidence type="ECO:0000256" key="9">
    <source>
        <dbReference type="PIRSR" id="PIRSR004762-2"/>
    </source>
</evidence>
<gene>
    <name evidence="7" type="primary">cofH</name>
    <name evidence="11" type="ordered locus">PCC8801_3080</name>
</gene>
<evidence type="ECO:0000313" key="12">
    <source>
        <dbReference type="Proteomes" id="UP000008204"/>
    </source>
</evidence>
<dbReference type="GO" id="GO:0005506">
    <property type="term" value="F:iron ion binding"/>
    <property type="evidence" value="ECO:0007669"/>
    <property type="project" value="UniProtKB-UniRule"/>
</dbReference>
<dbReference type="EC" id="2.5.1.147" evidence="7"/>
<accession>B7JX73</accession>
<dbReference type="InterPro" id="IPR058240">
    <property type="entry name" value="rSAM_sf"/>
</dbReference>
<comment type="cofactor">
    <cofactor evidence="7 8">
        <name>[4Fe-4S] cluster</name>
        <dbReference type="ChEBI" id="CHEBI:49883"/>
    </cofactor>
    <text evidence="7 8">Binds 1 [4Fe-4S] cluster. The cluster is coordinated with 3 cysteines and an exchangeable S-adenosyl-L-methionine.</text>
</comment>
<keyword evidence="12" id="KW-1185">Reference proteome</keyword>
<feature type="domain" description="Radical SAM core" evidence="10">
    <location>
        <begin position="58"/>
        <end position="305"/>
    </location>
</feature>
<dbReference type="eggNOG" id="COG1060">
    <property type="taxonomic scope" value="Bacteria"/>
</dbReference>
<feature type="binding site" evidence="9">
    <location>
        <position position="189"/>
    </location>
    <ligand>
        <name>S-adenosyl-L-methionine</name>
        <dbReference type="ChEBI" id="CHEBI:59789"/>
    </ligand>
</feature>
<evidence type="ECO:0000259" key="10">
    <source>
        <dbReference type="PROSITE" id="PS51918"/>
    </source>
</evidence>
<keyword evidence="6 7" id="KW-0411">Iron-sulfur</keyword>
<dbReference type="SFLD" id="SFLDS00029">
    <property type="entry name" value="Radical_SAM"/>
    <property type="match status" value="2"/>
</dbReference>
<dbReference type="InterPro" id="IPR020050">
    <property type="entry name" value="FO_synthase_su2"/>
</dbReference>
<dbReference type="KEGG" id="cyp:PCC8801_3080"/>
<dbReference type="InterPro" id="IPR013785">
    <property type="entry name" value="Aldolase_TIM"/>
</dbReference>
<dbReference type="SFLD" id="SFLDF00293">
    <property type="entry name" value="((2_3_4_5-tetrahydroxypentyl)a"/>
    <property type="match status" value="1"/>
</dbReference>
<dbReference type="RefSeq" id="WP_012596322.1">
    <property type="nucleotide sequence ID" value="NC_011726.1"/>
</dbReference>
<dbReference type="UniPathway" id="UPA00072"/>
<keyword evidence="3 7" id="KW-0949">S-adenosyl-L-methionine</keyword>
<dbReference type="GO" id="GO:0044689">
    <property type="term" value="F:7,8-didemethyl-8-hydroxy-5-deazariboflavin synthase activity"/>
    <property type="evidence" value="ECO:0007669"/>
    <property type="project" value="TreeGrafter"/>
</dbReference>
<evidence type="ECO:0000256" key="4">
    <source>
        <dbReference type="ARBA" id="ARBA00022723"/>
    </source>
</evidence>
<dbReference type="InterPro" id="IPR034405">
    <property type="entry name" value="F420"/>
</dbReference>
<evidence type="ECO:0000313" key="11">
    <source>
        <dbReference type="EMBL" id="ACK67061.1"/>
    </source>
</evidence>
<comment type="subunit">
    <text evidence="7">The FO synthase complex consists of two subunits, CofG and CofH.</text>
</comment>
<evidence type="ECO:0000256" key="6">
    <source>
        <dbReference type="ARBA" id="ARBA00023014"/>
    </source>
</evidence>
<dbReference type="CDD" id="cd01335">
    <property type="entry name" value="Radical_SAM"/>
    <property type="match status" value="1"/>
</dbReference>
<name>B7JX73_RIPO1</name>
<feature type="binding site" evidence="9">
    <location>
        <position position="313"/>
    </location>
    <ligand>
        <name>(3R)-3-methyl-D-ornithine</name>
        <dbReference type="ChEBI" id="CHEBI:64642"/>
    </ligand>
</feature>
<dbReference type="InterPro" id="IPR007197">
    <property type="entry name" value="rSAM"/>
</dbReference>
<feature type="binding site" evidence="9">
    <location>
        <position position="78"/>
    </location>
    <ligand>
        <name>S-adenosyl-L-methionine</name>
        <dbReference type="ChEBI" id="CHEBI:59789"/>
    </ligand>
</feature>
<comment type="function">
    <text evidence="7">Catalyzes the radical-mediated synthesis of 5-amino-5-(4-hydroxybenzyl)-6-(D-ribitylimino)-5,6-dihydrouracil from 5-amino-6-(D-ribitylamino)uracil and L-tyrosine.</text>
</comment>
<protein>
    <recommendedName>
        <fullName evidence="7">5-amino-6-(D-ribitylamino)uracil--L-tyrosine 4-hydroxyphenyl transferase</fullName>
        <ecNumber evidence="7">2.5.1.147</ecNumber>
    </recommendedName>
    <alternativeName>
        <fullName evidence="7">FO synthase subunit 2</fullName>
    </alternativeName>
</protein>
<dbReference type="HAMAP" id="MF_01612">
    <property type="entry name" value="FO_synth_sub2"/>
    <property type="match status" value="1"/>
</dbReference>